<dbReference type="AlphaFoldDB" id="A0A6L9VZP0"/>
<accession>A0A6L9VZP0</accession>
<feature type="transmembrane region" description="Helical" evidence="1">
    <location>
        <begin position="32"/>
        <end position="54"/>
    </location>
</feature>
<organism evidence="2 3">
    <name type="scientific">Blastococcus saxobsidens</name>
    <dbReference type="NCBI Taxonomy" id="138336"/>
    <lineage>
        <taxon>Bacteria</taxon>
        <taxon>Bacillati</taxon>
        <taxon>Actinomycetota</taxon>
        <taxon>Actinomycetes</taxon>
        <taxon>Geodermatophilales</taxon>
        <taxon>Geodermatophilaceae</taxon>
        <taxon>Blastococcus</taxon>
    </lineage>
</organism>
<name>A0A6L9VZP0_9ACTN</name>
<comment type="caution">
    <text evidence="2">The sequence shown here is derived from an EMBL/GenBank/DDBJ whole genome shotgun (WGS) entry which is preliminary data.</text>
</comment>
<feature type="transmembrane region" description="Helical" evidence="1">
    <location>
        <begin position="87"/>
        <end position="107"/>
    </location>
</feature>
<reference evidence="2 3" key="1">
    <citation type="submission" date="2019-12" db="EMBL/GenBank/DDBJ databases">
        <title>the WGS of Blastococcus saxobsidens 67B17.</title>
        <authorList>
            <person name="Jiang Z."/>
        </authorList>
    </citation>
    <scope>NUCLEOTIDE SEQUENCE [LARGE SCALE GENOMIC DNA]</scope>
    <source>
        <strain evidence="2 3">67B17</strain>
    </source>
</reference>
<evidence type="ECO:0000313" key="2">
    <source>
        <dbReference type="EMBL" id="NEK85158.1"/>
    </source>
</evidence>
<evidence type="ECO:0000313" key="3">
    <source>
        <dbReference type="Proteomes" id="UP000479241"/>
    </source>
</evidence>
<keyword evidence="1" id="KW-0472">Membrane</keyword>
<sequence>MSWPTVALVLIGCTAFGALLGTSLLRARSGWPVAAAVLAGWLAFLPGTCATALASTPVGEPALQGRTSCRFRYGPAVPELGALGPGGTATVLQLAGALLAVTAVVLVRRTGGKRSRDAAR</sequence>
<keyword evidence="1" id="KW-0812">Transmembrane</keyword>
<protein>
    <submittedName>
        <fullName evidence="2">Uncharacterized protein</fullName>
    </submittedName>
</protein>
<feature type="transmembrane region" description="Helical" evidence="1">
    <location>
        <begin position="6"/>
        <end position="25"/>
    </location>
</feature>
<keyword evidence="1" id="KW-1133">Transmembrane helix</keyword>
<dbReference type="RefSeq" id="WP_163202849.1">
    <property type="nucleotide sequence ID" value="NZ_JAAGWG010000006.1"/>
</dbReference>
<proteinExistence type="predicted"/>
<dbReference type="EMBL" id="JAAGWG010000006">
    <property type="protein sequence ID" value="NEK85158.1"/>
    <property type="molecule type" value="Genomic_DNA"/>
</dbReference>
<dbReference type="Proteomes" id="UP000479241">
    <property type="component" value="Unassembled WGS sequence"/>
</dbReference>
<gene>
    <name evidence="2" type="ORF">GCU60_05190</name>
</gene>
<evidence type="ECO:0000256" key="1">
    <source>
        <dbReference type="SAM" id="Phobius"/>
    </source>
</evidence>